<evidence type="ECO:0000313" key="2">
    <source>
        <dbReference type="Proteomes" id="UP000694044"/>
    </source>
</evidence>
<dbReference type="GO" id="GO:0005829">
    <property type="term" value="C:cytosol"/>
    <property type="evidence" value="ECO:0007669"/>
    <property type="project" value="TreeGrafter"/>
</dbReference>
<dbReference type="PANTHER" id="PTHR13554:SF10">
    <property type="entry name" value="26S PROTEASOME NON-ATPASE REGULATORY SUBUNIT 5"/>
    <property type="match status" value="1"/>
</dbReference>
<reference evidence="1" key="1">
    <citation type="submission" date="2021-02" db="EMBL/GenBank/DDBJ databases">
        <authorList>
            <person name="Palmer J.M."/>
        </authorList>
    </citation>
    <scope>NUCLEOTIDE SEQUENCE</scope>
    <source>
        <strain evidence="1">SCRP734</strain>
    </source>
</reference>
<accession>A0A8T1WG71</accession>
<evidence type="ECO:0008006" key="3">
    <source>
        <dbReference type="Google" id="ProtNLM"/>
    </source>
</evidence>
<protein>
    <recommendedName>
        <fullName evidence="3">26S proteasome non-ATPase regulatory subunit 5</fullName>
    </recommendedName>
</protein>
<dbReference type="EMBL" id="JAGDFM010000022">
    <property type="protein sequence ID" value="KAG7391304.1"/>
    <property type="molecule type" value="Genomic_DNA"/>
</dbReference>
<evidence type="ECO:0000313" key="1">
    <source>
        <dbReference type="EMBL" id="KAG7391304.1"/>
    </source>
</evidence>
<organism evidence="1 2">
    <name type="scientific">Phytophthora pseudosyringae</name>
    <dbReference type="NCBI Taxonomy" id="221518"/>
    <lineage>
        <taxon>Eukaryota</taxon>
        <taxon>Sar</taxon>
        <taxon>Stramenopiles</taxon>
        <taxon>Oomycota</taxon>
        <taxon>Peronosporomycetes</taxon>
        <taxon>Peronosporales</taxon>
        <taxon>Peronosporaceae</taxon>
        <taxon>Phytophthora</taxon>
    </lineage>
</organism>
<proteinExistence type="predicted"/>
<keyword evidence="2" id="KW-1185">Reference proteome</keyword>
<dbReference type="InterPro" id="IPR019538">
    <property type="entry name" value="PSMD5"/>
</dbReference>
<name>A0A8T1WG71_9STRA</name>
<dbReference type="Proteomes" id="UP000694044">
    <property type="component" value="Unassembled WGS sequence"/>
</dbReference>
<dbReference type="OrthoDB" id="10250600at2759"/>
<comment type="caution">
    <text evidence="1">The sequence shown here is derived from an EMBL/GenBank/DDBJ whole genome shotgun (WGS) entry which is preliminary data.</text>
</comment>
<dbReference type="Pfam" id="PF10508">
    <property type="entry name" value="Proteasom_PSMB"/>
    <property type="match status" value="1"/>
</dbReference>
<dbReference type="PANTHER" id="PTHR13554">
    <property type="entry name" value="26S PROTEASOME NON-ATPASE REGULATORY SUBUNIT 5-RELATED"/>
    <property type="match status" value="1"/>
</dbReference>
<dbReference type="AlphaFoldDB" id="A0A8T1WG71"/>
<gene>
    <name evidence="1" type="ORF">PHYPSEUDO_005253</name>
</gene>
<dbReference type="GO" id="GO:0043248">
    <property type="term" value="P:proteasome assembly"/>
    <property type="evidence" value="ECO:0007669"/>
    <property type="project" value="InterPro"/>
</dbReference>
<sequence length="524" mass="57346">MDLSAAWQEVARFQETGIATAGHLYAGEQENALVHDFLEEIPVATLFACLQDASDRGSDKQVKQVCDCINRVLGAEGDGTSLFFQPDIVPFVLAGLAHVEKVARALVLNQFIAHLGRKPSLDKVQVVADPLVLEQVCGVVADEDIEVAAKASTVLDMFSSIPDSEIYRAVLDSLKTKAQSSEITENSIEFMRYLETIVKICAQKDEHMEYGISTGAVDLILKCLKSNDPLFLMNVVDLVPALCQTKIGVQHIFQSGTLKTLLGMTEDPFVGGNAVRLVGEISATAASLNIDSWSWADATLSKAFLGTVESKMQSSDSLQQIAAMDALAAFGSSSDKELQLLLQHRTLCQMWLQLGSSAKMPVKANCFHSLARVLGAHTRLSKQPDQVPEENAGVWSMCERLFNSLGVECTQQPTMTLLMNALKQPFEELRMSVFHVLRSVAAQNNQWGMRALLSYGGFFEFLMDRTTEPTKETREWKFAVLDAVLASPFQSQLDASLLEKLKASLRRGPYAGTAAPAEMELESA</sequence>